<evidence type="ECO:0000313" key="14">
    <source>
        <dbReference type="EMBL" id="KAH0508594.1"/>
    </source>
</evidence>
<dbReference type="SMART" id="SM00252">
    <property type="entry name" value="SH2"/>
    <property type="match status" value="1"/>
</dbReference>
<dbReference type="InterPro" id="IPR001496">
    <property type="entry name" value="SOCS_box"/>
</dbReference>
<feature type="region of interest" description="Disordered" evidence="11">
    <location>
        <begin position="326"/>
        <end position="353"/>
    </location>
</feature>
<dbReference type="GO" id="GO:0046854">
    <property type="term" value="P:phosphatidylinositol phosphate biosynthetic process"/>
    <property type="evidence" value="ECO:0007669"/>
    <property type="project" value="TreeGrafter"/>
</dbReference>
<gene>
    <name evidence="14" type="ORF">LTLLF_163045</name>
</gene>
<feature type="domain" description="SOCS box" evidence="13">
    <location>
        <begin position="364"/>
        <end position="412"/>
    </location>
</feature>
<protein>
    <recommendedName>
        <fullName evidence="2">Cytokine-inducible SH2-containing protein</fullName>
    </recommendedName>
    <alternativeName>
        <fullName evidence="9">CIS-1</fullName>
    </alternativeName>
    <alternativeName>
        <fullName evidence="8">Suppressor of cytokine signaling</fullName>
    </alternativeName>
</protein>
<accession>A0A8J6GDJ1</accession>
<dbReference type="SMART" id="SM00253">
    <property type="entry name" value="SOCS"/>
    <property type="match status" value="1"/>
</dbReference>
<evidence type="ECO:0000256" key="4">
    <source>
        <dbReference type="ARBA" id="ARBA00022700"/>
    </source>
</evidence>
<evidence type="ECO:0000256" key="6">
    <source>
        <dbReference type="ARBA" id="ARBA00022999"/>
    </source>
</evidence>
<dbReference type="PANTHER" id="PTHR10155">
    <property type="entry name" value="PHOSPHATIDYLINOSITOL 3-KINASE REGULATORY SUBUNIT"/>
    <property type="match status" value="1"/>
</dbReference>
<keyword evidence="4" id="KW-0734">Signal transduction inhibitor</keyword>
<evidence type="ECO:0000256" key="9">
    <source>
        <dbReference type="ARBA" id="ARBA00082266"/>
    </source>
</evidence>
<dbReference type="Gene3D" id="3.30.505.10">
    <property type="entry name" value="SH2 domain"/>
    <property type="match status" value="1"/>
</dbReference>
<keyword evidence="6 10" id="KW-0727">SH2 domain</keyword>
<dbReference type="Pfam" id="PF00017">
    <property type="entry name" value="SH2"/>
    <property type="match status" value="1"/>
</dbReference>
<dbReference type="GO" id="GO:0005942">
    <property type="term" value="C:phosphatidylinositol 3-kinase complex"/>
    <property type="evidence" value="ECO:0007669"/>
    <property type="project" value="TreeGrafter"/>
</dbReference>
<sequence>MLGSTSSSAIGQVMGLPPSFPGKFLEICQRCFLSQSKALEASAPVPLPATAKPAVLGRCDFREGLGHSGQKIRRRLAPPRPSSPSPSSFQPASSRIFQSVLVARAPRDLDLRALDTHWLPSASVLPSPDSRAAVASGTWSFAYRASLTLPSLKTPGNLRDSVGSCPLLAVERIGQRPLWAQSLELPGSAMQPLPTGAFPEEVAEETPVQSESEPKVLDPEEDLLCIAKTFSYLRESGWYWGSITASEARQHLQKMPEGTFLVRDSTHPSYLFTLSVKTTRGPTNVRIEYADSSFRLDSNCLSRPRILAFPDVVSLVQHYVASCAADTRSDSPDPVPTPALPAPKQDAPGDSTLPLPTATAVHLKLVQPFVRRSSARSLQHLCRLVINRLVADVDCLPLPRRMADYLRQYPFQL</sequence>
<evidence type="ECO:0000256" key="5">
    <source>
        <dbReference type="ARBA" id="ARBA00022786"/>
    </source>
</evidence>
<evidence type="ECO:0000256" key="7">
    <source>
        <dbReference type="ARBA" id="ARBA00066281"/>
    </source>
</evidence>
<dbReference type="InterPro" id="IPR035887">
    <property type="entry name" value="CIS_SH2"/>
</dbReference>
<evidence type="ECO:0000256" key="1">
    <source>
        <dbReference type="ARBA" id="ARBA00004906"/>
    </source>
</evidence>
<dbReference type="InterPro" id="IPR036036">
    <property type="entry name" value="SOCS_box-like_dom_sf"/>
</dbReference>
<comment type="caution">
    <text evidence="14">The sequence shown here is derived from an EMBL/GenBank/DDBJ whole genome shotgun (WGS) entry which is preliminary data.</text>
</comment>
<reference evidence="14" key="1">
    <citation type="submission" date="2020-03" db="EMBL/GenBank/DDBJ databases">
        <title>Studies in the Genomics of Life Span.</title>
        <authorList>
            <person name="Glass D."/>
        </authorList>
    </citation>
    <scope>NUCLEOTIDE SEQUENCE</scope>
    <source>
        <strain evidence="14">LTLLF</strain>
        <tissue evidence="14">Muscle</tissue>
    </source>
</reference>
<evidence type="ECO:0000313" key="15">
    <source>
        <dbReference type="Proteomes" id="UP000710432"/>
    </source>
</evidence>
<dbReference type="PRINTS" id="PR00401">
    <property type="entry name" value="SH2DOMAIN"/>
</dbReference>
<dbReference type="FunFam" id="1.10.750.20:FF:000002">
    <property type="entry name" value="Suppressor of cytokine signaling 2"/>
    <property type="match status" value="1"/>
</dbReference>
<dbReference type="AlphaFoldDB" id="A0A8J6GDJ1"/>
<comment type="pathway">
    <text evidence="1">Protein modification; protein ubiquitination.</text>
</comment>
<evidence type="ECO:0000256" key="10">
    <source>
        <dbReference type="PROSITE-ProRule" id="PRU00191"/>
    </source>
</evidence>
<dbReference type="FunFam" id="3.30.505.10:FF:000042">
    <property type="entry name" value="Cytokine-inducible SH2-containing protein b"/>
    <property type="match status" value="1"/>
</dbReference>
<dbReference type="SUPFAM" id="SSF158235">
    <property type="entry name" value="SOCS box-like"/>
    <property type="match status" value="1"/>
</dbReference>
<dbReference type="Gene3D" id="1.10.750.20">
    <property type="entry name" value="SOCS box"/>
    <property type="match status" value="1"/>
</dbReference>
<dbReference type="EMBL" id="JAATJU010023173">
    <property type="protein sequence ID" value="KAH0508594.1"/>
    <property type="molecule type" value="Genomic_DNA"/>
</dbReference>
<dbReference type="SMART" id="SM00969">
    <property type="entry name" value="SOCS_box"/>
    <property type="match status" value="1"/>
</dbReference>
<name>A0A8J6GDJ1_MICOH</name>
<dbReference type="UniPathway" id="UPA00143"/>
<dbReference type="InterPro" id="IPR036860">
    <property type="entry name" value="SH2_dom_sf"/>
</dbReference>
<evidence type="ECO:0000259" key="12">
    <source>
        <dbReference type="PROSITE" id="PS50001"/>
    </source>
</evidence>
<dbReference type="Proteomes" id="UP000710432">
    <property type="component" value="Unassembled WGS sequence"/>
</dbReference>
<dbReference type="CDD" id="cd03734">
    <property type="entry name" value="SOCS_CIS1"/>
    <property type="match status" value="1"/>
</dbReference>
<dbReference type="CDD" id="cd10718">
    <property type="entry name" value="SH2_CIS"/>
    <property type="match status" value="1"/>
</dbReference>
<dbReference type="PROSITE" id="PS50225">
    <property type="entry name" value="SOCS"/>
    <property type="match status" value="1"/>
</dbReference>
<dbReference type="GO" id="GO:0009968">
    <property type="term" value="P:negative regulation of signal transduction"/>
    <property type="evidence" value="ECO:0007669"/>
    <property type="project" value="UniProtKB-KW"/>
</dbReference>
<dbReference type="GO" id="GO:0046935">
    <property type="term" value="F:1-phosphatidylinositol-3-kinase regulator activity"/>
    <property type="evidence" value="ECO:0007669"/>
    <property type="project" value="TreeGrafter"/>
</dbReference>
<dbReference type="SUPFAM" id="SSF55550">
    <property type="entry name" value="SH2 domain"/>
    <property type="match status" value="1"/>
</dbReference>
<evidence type="ECO:0000256" key="8">
    <source>
        <dbReference type="ARBA" id="ARBA00080862"/>
    </source>
</evidence>
<dbReference type="PROSITE" id="PS50001">
    <property type="entry name" value="SH2"/>
    <property type="match status" value="1"/>
</dbReference>
<evidence type="ECO:0000259" key="13">
    <source>
        <dbReference type="PROSITE" id="PS50225"/>
    </source>
</evidence>
<evidence type="ECO:0000256" key="11">
    <source>
        <dbReference type="SAM" id="MobiDB-lite"/>
    </source>
</evidence>
<evidence type="ECO:0000256" key="2">
    <source>
        <dbReference type="ARBA" id="ARBA00021548"/>
    </source>
</evidence>
<evidence type="ECO:0000256" key="3">
    <source>
        <dbReference type="ARBA" id="ARBA00022604"/>
    </source>
</evidence>
<proteinExistence type="predicted"/>
<feature type="region of interest" description="Disordered" evidence="11">
    <location>
        <begin position="68"/>
        <end position="91"/>
    </location>
</feature>
<dbReference type="InterPro" id="IPR000980">
    <property type="entry name" value="SH2"/>
</dbReference>
<comment type="subunit">
    <text evidence="7">Stably associated with the tyrosine-phosphorylated IL3 receptor beta chain and tyrosine-phosphorylated EPO receptor (EPOR).</text>
</comment>
<dbReference type="PANTHER" id="PTHR10155:SF9">
    <property type="entry name" value="CYTOKINE-INDUCIBLE SH2-CONTAINING PROTEIN"/>
    <property type="match status" value="1"/>
</dbReference>
<dbReference type="Pfam" id="PF07525">
    <property type="entry name" value="SOCS_box"/>
    <property type="match status" value="1"/>
</dbReference>
<feature type="domain" description="SH2" evidence="12">
    <location>
        <begin position="238"/>
        <end position="335"/>
    </location>
</feature>
<keyword evidence="5" id="KW-0833">Ubl conjugation pathway</keyword>
<organism evidence="14 15">
    <name type="scientific">Microtus ochrogaster</name>
    <name type="common">Prairie vole</name>
    <dbReference type="NCBI Taxonomy" id="79684"/>
    <lineage>
        <taxon>Eukaryota</taxon>
        <taxon>Metazoa</taxon>
        <taxon>Chordata</taxon>
        <taxon>Craniata</taxon>
        <taxon>Vertebrata</taxon>
        <taxon>Euteleostomi</taxon>
        <taxon>Mammalia</taxon>
        <taxon>Eutheria</taxon>
        <taxon>Euarchontoglires</taxon>
        <taxon>Glires</taxon>
        <taxon>Rodentia</taxon>
        <taxon>Myomorpha</taxon>
        <taxon>Muroidea</taxon>
        <taxon>Cricetidae</taxon>
        <taxon>Arvicolinae</taxon>
        <taxon>Microtus</taxon>
    </lineage>
</organism>
<keyword evidence="3" id="KW-0341">Growth regulation</keyword>
<dbReference type="GO" id="GO:0016567">
    <property type="term" value="P:protein ubiquitination"/>
    <property type="evidence" value="ECO:0007669"/>
    <property type="project" value="UniProtKB-UniPathway"/>
</dbReference>
<dbReference type="GO" id="GO:0035556">
    <property type="term" value="P:intracellular signal transduction"/>
    <property type="evidence" value="ECO:0007669"/>
    <property type="project" value="InterPro"/>
</dbReference>